<proteinExistence type="predicted"/>
<comment type="caution">
    <text evidence="1">The sequence shown here is derived from an EMBL/GenBank/DDBJ whole genome shotgun (WGS) entry which is preliminary data.</text>
</comment>
<evidence type="ECO:0008006" key="3">
    <source>
        <dbReference type="Google" id="ProtNLM"/>
    </source>
</evidence>
<dbReference type="Pfam" id="PF19102">
    <property type="entry name" value="DUF5789"/>
    <property type="match status" value="1"/>
</dbReference>
<keyword evidence="2" id="KW-1185">Reference proteome</keyword>
<dbReference type="Proteomes" id="UP001597034">
    <property type="component" value="Unassembled WGS sequence"/>
</dbReference>
<organism evidence="1 2">
    <name type="scientific">Haloarchaeobius litoreus</name>
    <dbReference type="NCBI Taxonomy" id="755306"/>
    <lineage>
        <taxon>Archaea</taxon>
        <taxon>Methanobacteriati</taxon>
        <taxon>Methanobacteriota</taxon>
        <taxon>Stenosarchaea group</taxon>
        <taxon>Halobacteria</taxon>
        <taxon>Halobacteriales</taxon>
        <taxon>Halorubellaceae</taxon>
        <taxon>Haloarchaeobius</taxon>
    </lineage>
</organism>
<dbReference type="AlphaFoldDB" id="A0ABD6DEJ5"/>
<sequence>MTRHVEYAHIEAVLDDLSYPVLRPDAAADLEDVTLVLAEDETNLGVLVSETDSDAFRTPEDLLVELEDTVGVANEAVRAPAAETDGDEG</sequence>
<name>A0ABD6DEJ5_9EURY</name>
<accession>A0ABD6DEJ5</accession>
<dbReference type="InterPro" id="IPR043899">
    <property type="entry name" value="DUF5789"/>
</dbReference>
<dbReference type="EMBL" id="JBHUDO010000001">
    <property type="protein sequence ID" value="MFD1644647.1"/>
    <property type="molecule type" value="Genomic_DNA"/>
</dbReference>
<evidence type="ECO:0000313" key="2">
    <source>
        <dbReference type="Proteomes" id="UP001597034"/>
    </source>
</evidence>
<evidence type="ECO:0000313" key="1">
    <source>
        <dbReference type="EMBL" id="MFD1644647.1"/>
    </source>
</evidence>
<reference evidence="1 2" key="1">
    <citation type="journal article" date="2019" name="Int. J. Syst. Evol. Microbiol.">
        <title>The Global Catalogue of Microorganisms (GCM) 10K type strain sequencing project: providing services to taxonomists for standard genome sequencing and annotation.</title>
        <authorList>
            <consortium name="The Broad Institute Genomics Platform"/>
            <consortium name="The Broad Institute Genome Sequencing Center for Infectious Disease"/>
            <person name="Wu L."/>
            <person name="Ma J."/>
        </authorList>
    </citation>
    <scope>NUCLEOTIDE SEQUENCE [LARGE SCALE GENOMIC DNA]</scope>
    <source>
        <strain evidence="1 2">CGMCC 1.10390</strain>
    </source>
</reference>
<protein>
    <recommendedName>
        <fullName evidence="3">DUF2795 domain-containing protein</fullName>
    </recommendedName>
</protein>
<dbReference type="RefSeq" id="WP_256399909.1">
    <property type="nucleotide sequence ID" value="NZ_JANHJR010000002.1"/>
</dbReference>
<gene>
    <name evidence="1" type="ORF">ACFSBL_03025</name>
</gene>